<evidence type="ECO:0000313" key="2">
    <source>
        <dbReference type="Proteomes" id="UP000198318"/>
    </source>
</evidence>
<dbReference type="EMBL" id="FZOR01000046">
    <property type="protein sequence ID" value="SNT56916.1"/>
    <property type="molecule type" value="Genomic_DNA"/>
</dbReference>
<gene>
    <name evidence="1" type="ORF">SAMN05443665_104619</name>
</gene>
<proteinExistence type="predicted"/>
<sequence>MPDYVSVGVKDAQNLPPGTWVTVRWDYEYSDSAHHHRNEGGPSVVEGPARYTLNANVRIEGVPPGTRVQARAIERADSDGDEENGPIAEYVAADGSTYINYSLPADTVSSGRRVRFQVVQHGTETGRLVGGNAKALAWRV</sequence>
<dbReference type="OrthoDB" id="514320at2"/>
<organism evidence="1 2">
    <name type="scientific">Actinomadura meyerae</name>
    <dbReference type="NCBI Taxonomy" id="240840"/>
    <lineage>
        <taxon>Bacteria</taxon>
        <taxon>Bacillati</taxon>
        <taxon>Actinomycetota</taxon>
        <taxon>Actinomycetes</taxon>
        <taxon>Streptosporangiales</taxon>
        <taxon>Thermomonosporaceae</taxon>
        <taxon>Actinomadura</taxon>
    </lineage>
</organism>
<accession>A0A239NPX7</accession>
<dbReference type="AlphaFoldDB" id="A0A239NPX7"/>
<evidence type="ECO:0000313" key="1">
    <source>
        <dbReference type="EMBL" id="SNT56916.1"/>
    </source>
</evidence>
<protein>
    <submittedName>
        <fullName evidence="1">Uncharacterized protein</fullName>
    </submittedName>
</protein>
<dbReference type="RefSeq" id="WP_089330134.1">
    <property type="nucleotide sequence ID" value="NZ_FZOR01000046.1"/>
</dbReference>
<keyword evidence="2" id="KW-1185">Reference proteome</keyword>
<reference evidence="1 2" key="1">
    <citation type="submission" date="2017-06" db="EMBL/GenBank/DDBJ databases">
        <authorList>
            <person name="Kim H.J."/>
            <person name="Triplett B.A."/>
        </authorList>
    </citation>
    <scope>NUCLEOTIDE SEQUENCE [LARGE SCALE GENOMIC DNA]</scope>
    <source>
        <strain evidence="1 2">DSM 44715</strain>
    </source>
</reference>
<name>A0A239NPX7_9ACTN</name>
<dbReference type="Proteomes" id="UP000198318">
    <property type="component" value="Unassembled WGS sequence"/>
</dbReference>